<organism evidence="1 2">
    <name type="scientific">Chlorella sorokiniana</name>
    <name type="common">Freshwater green alga</name>
    <dbReference type="NCBI Taxonomy" id="3076"/>
    <lineage>
        <taxon>Eukaryota</taxon>
        <taxon>Viridiplantae</taxon>
        <taxon>Chlorophyta</taxon>
        <taxon>core chlorophytes</taxon>
        <taxon>Trebouxiophyceae</taxon>
        <taxon>Chlorellales</taxon>
        <taxon>Chlorellaceae</taxon>
        <taxon>Chlorella clade</taxon>
        <taxon>Chlorella</taxon>
    </lineage>
</organism>
<evidence type="ECO:0000313" key="1">
    <source>
        <dbReference type="EMBL" id="PRW57719.1"/>
    </source>
</evidence>
<dbReference type="EMBL" id="LHPG02000006">
    <property type="protein sequence ID" value="PRW57719.1"/>
    <property type="molecule type" value="Genomic_DNA"/>
</dbReference>
<protein>
    <submittedName>
        <fullName evidence="1">DNA primase</fullName>
    </submittedName>
</protein>
<proteinExistence type="predicted"/>
<dbReference type="AlphaFoldDB" id="A0A2P6TUH7"/>
<comment type="caution">
    <text evidence="1">The sequence shown here is derived from an EMBL/GenBank/DDBJ whole genome shotgun (WGS) entry which is preliminary data.</text>
</comment>
<gene>
    <name evidence="1" type="ORF">C2E21_3679</name>
</gene>
<evidence type="ECO:0000313" key="2">
    <source>
        <dbReference type="Proteomes" id="UP000239899"/>
    </source>
</evidence>
<name>A0A2P6TUH7_CHLSO</name>
<keyword evidence="2" id="KW-1185">Reference proteome</keyword>
<dbReference type="Proteomes" id="UP000239899">
    <property type="component" value="Unassembled WGS sequence"/>
</dbReference>
<sequence>MDWLEAAEACQLDALRTSCLLRLAHSLAGWGDSLAASLAHASLLERCDKRTLTQLLGIMTAAGKRRTGDQPLADAIPSAAKVDNSRAEAANPATFSWTLERFSERPFGVGDRILRRAQLAAARVSRRHYTRA</sequence>
<reference evidence="1 2" key="1">
    <citation type="journal article" date="2018" name="Plant J.">
        <title>Genome sequences of Chlorella sorokiniana UTEX 1602 and Micractinium conductrix SAG 241.80: implications to maltose excretion by a green alga.</title>
        <authorList>
            <person name="Arriola M.B."/>
            <person name="Velmurugan N."/>
            <person name="Zhang Y."/>
            <person name="Plunkett M.H."/>
            <person name="Hondzo H."/>
            <person name="Barney B.M."/>
        </authorList>
    </citation>
    <scope>NUCLEOTIDE SEQUENCE [LARGE SCALE GENOMIC DNA]</scope>
    <source>
        <strain evidence="2">UTEX 1602</strain>
    </source>
</reference>
<accession>A0A2P6TUH7</accession>